<gene>
    <name evidence="1" type="ORF">bcere0026_52720</name>
</gene>
<dbReference type="EMBL" id="ACMP01000153">
    <property type="protein sequence ID" value="EEL67784.1"/>
    <property type="molecule type" value="Genomic_DNA"/>
</dbReference>
<sequence length="142" mass="15721">MIMNHSDFFDLLQSKEALPNNQELRQSFELLINGFIANEMPDLENSGYNGQAVCGVKLNGEVILSPLGDLFPDAFTKKETAPSQLSCSELAASEPQRVITNKFAAMTVAQFVNELFDEGTVSNHYIIFQAQKAFMKAAPIEE</sequence>
<comment type="caution">
    <text evidence="1">The sequence shown here is derived from an EMBL/GenBank/DDBJ whole genome shotgun (WGS) entry which is preliminary data.</text>
</comment>
<organism evidence="1">
    <name type="scientific">Bacillus mycoides</name>
    <dbReference type="NCBI Taxonomy" id="1405"/>
    <lineage>
        <taxon>Bacteria</taxon>
        <taxon>Bacillati</taxon>
        <taxon>Bacillota</taxon>
        <taxon>Bacilli</taxon>
        <taxon>Bacillales</taxon>
        <taxon>Bacillaceae</taxon>
        <taxon>Bacillus</taxon>
        <taxon>Bacillus cereus group</taxon>
    </lineage>
</organism>
<dbReference type="HOGENOM" id="CLU_1861122_0_0_9"/>
<reference evidence="1" key="1">
    <citation type="journal article" date="2012" name="Genome Res.">
        <title>Genomic characterization of the Bacillus cereus sensu lato species: Backdrop to the evolution of Bacillus anthracis.</title>
        <authorList>
            <person name="Zwick M.E."/>
            <person name="Joseph S.J."/>
            <person name="Didelot X."/>
            <person name="Chen P.E."/>
            <person name="Bishop-Lilly K.A."/>
            <person name="Stewart A.C."/>
            <person name="Willner K."/>
            <person name="Nolan N."/>
            <person name="Lentz S."/>
            <person name="Thomason M.K."/>
            <person name="Sozhamannan S."/>
            <person name="Mateczun A.J."/>
            <person name="Du L."/>
            <person name="Read T.D."/>
        </authorList>
    </citation>
    <scope>NUCLEOTIDE SEQUENCE [LARGE SCALE GENOMIC DNA]</scope>
    <source>
        <strain evidence="1">AH603</strain>
    </source>
</reference>
<proteinExistence type="predicted"/>
<dbReference type="AlphaFoldDB" id="C2Y2S5"/>
<evidence type="ECO:0000313" key="1">
    <source>
        <dbReference type="EMBL" id="EEL67784.1"/>
    </source>
</evidence>
<dbReference type="Proteomes" id="UP000001753">
    <property type="component" value="Chromosome"/>
</dbReference>
<accession>C2Y2S5</accession>
<name>C2Y2S5_BACMY</name>
<protein>
    <submittedName>
        <fullName evidence="1">ThiF</fullName>
    </submittedName>
</protein>